<protein>
    <submittedName>
        <fullName evidence="1">Uncharacterized protein</fullName>
    </submittedName>
</protein>
<reference evidence="1 2" key="1">
    <citation type="submission" date="2024-02" db="EMBL/GenBank/DDBJ databases">
        <title>High-quality chromosome-scale genome assembly of Pensacola bahiagrass (Paspalum notatum Flugge var. saurae).</title>
        <authorList>
            <person name="Vega J.M."/>
            <person name="Podio M."/>
            <person name="Orjuela J."/>
            <person name="Siena L.A."/>
            <person name="Pessino S.C."/>
            <person name="Combes M.C."/>
            <person name="Mariac C."/>
            <person name="Albertini E."/>
            <person name="Pupilli F."/>
            <person name="Ortiz J.P.A."/>
            <person name="Leblanc O."/>
        </authorList>
    </citation>
    <scope>NUCLEOTIDE SEQUENCE [LARGE SCALE GENOMIC DNA]</scope>
    <source>
        <strain evidence="1">R1</strain>
        <tissue evidence="1">Leaf</tissue>
    </source>
</reference>
<name>A0AAQ3WC64_PASNO</name>
<evidence type="ECO:0000313" key="2">
    <source>
        <dbReference type="Proteomes" id="UP001341281"/>
    </source>
</evidence>
<dbReference type="AlphaFoldDB" id="A0AAQ3WC64"/>
<dbReference type="EMBL" id="CP144746">
    <property type="protein sequence ID" value="WVZ57265.1"/>
    <property type="molecule type" value="Genomic_DNA"/>
</dbReference>
<accession>A0AAQ3WC64</accession>
<evidence type="ECO:0000313" key="1">
    <source>
        <dbReference type="EMBL" id="WVZ57265.1"/>
    </source>
</evidence>
<dbReference type="Proteomes" id="UP001341281">
    <property type="component" value="Chromosome 02"/>
</dbReference>
<proteinExistence type="predicted"/>
<gene>
    <name evidence="1" type="ORF">U9M48_007670</name>
</gene>
<keyword evidence="2" id="KW-1185">Reference proteome</keyword>
<organism evidence="1 2">
    <name type="scientific">Paspalum notatum var. saurae</name>
    <dbReference type="NCBI Taxonomy" id="547442"/>
    <lineage>
        <taxon>Eukaryota</taxon>
        <taxon>Viridiplantae</taxon>
        <taxon>Streptophyta</taxon>
        <taxon>Embryophyta</taxon>
        <taxon>Tracheophyta</taxon>
        <taxon>Spermatophyta</taxon>
        <taxon>Magnoliopsida</taxon>
        <taxon>Liliopsida</taxon>
        <taxon>Poales</taxon>
        <taxon>Poaceae</taxon>
        <taxon>PACMAD clade</taxon>
        <taxon>Panicoideae</taxon>
        <taxon>Andropogonodae</taxon>
        <taxon>Paspaleae</taxon>
        <taxon>Paspalinae</taxon>
        <taxon>Paspalum</taxon>
    </lineage>
</organism>
<sequence>MSHPLMDPLIPAMFFGVELQIRDGREGTELSTLLSSLPIASPINFGSTYAQVGQPNIGQI</sequence>